<organism evidence="1 2">
    <name type="scientific">Glycomyces artemisiae</name>
    <dbReference type="NCBI Taxonomy" id="1076443"/>
    <lineage>
        <taxon>Bacteria</taxon>
        <taxon>Bacillati</taxon>
        <taxon>Actinomycetota</taxon>
        <taxon>Actinomycetes</taxon>
        <taxon>Glycomycetales</taxon>
        <taxon>Glycomycetaceae</taxon>
        <taxon>Glycomyces</taxon>
    </lineage>
</organism>
<dbReference type="Proteomes" id="UP000238176">
    <property type="component" value="Unassembled WGS sequence"/>
</dbReference>
<reference evidence="1 2" key="1">
    <citation type="submission" date="2018-03" db="EMBL/GenBank/DDBJ databases">
        <title>Genomic Encyclopedia of Type Strains, Phase III (KMG-III): the genomes of soil and plant-associated and newly described type strains.</title>
        <authorList>
            <person name="Whitman W."/>
        </authorList>
    </citation>
    <scope>NUCLEOTIDE SEQUENCE [LARGE SCALE GENOMIC DNA]</scope>
    <source>
        <strain evidence="1 2">CGMCC 4.7067</strain>
    </source>
</reference>
<proteinExistence type="predicted"/>
<comment type="caution">
    <text evidence="1">The sequence shown here is derived from an EMBL/GenBank/DDBJ whole genome shotgun (WGS) entry which is preliminary data.</text>
</comment>
<accession>A0A2T0UF78</accession>
<evidence type="ECO:0000313" key="2">
    <source>
        <dbReference type="Proteomes" id="UP000238176"/>
    </source>
</evidence>
<gene>
    <name evidence="1" type="ORF">B0I28_109232</name>
</gene>
<evidence type="ECO:0000313" key="1">
    <source>
        <dbReference type="EMBL" id="PRY56583.1"/>
    </source>
</evidence>
<sequence length="137" mass="14771">MGANMIDVRLVKLFAWTIGILLVLWMLAECMGGADEADEDNEDLQRDSEQYAADCDRAWQALDLASEAAGGDVETVVDQMEALGNEIEDPDLKSLTAVYVSQVQELAAGTAPEDLEGAIAQYQDSAAFDLALRCPLS</sequence>
<keyword evidence="2" id="KW-1185">Reference proteome</keyword>
<dbReference type="EMBL" id="PVTJ01000009">
    <property type="protein sequence ID" value="PRY56583.1"/>
    <property type="molecule type" value="Genomic_DNA"/>
</dbReference>
<dbReference type="AlphaFoldDB" id="A0A2T0UF78"/>
<name>A0A2T0UF78_9ACTN</name>
<protein>
    <submittedName>
        <fullName evidence="1">Uncharacterized protein</fullName>
    </submittedName>
</protein>